<dbReference type="GO" id="GO:0006357">
    <property type="term" value="P:regulation of transcription by RNA polymerase II"/>
    <property type="evidence" value="ECO:0007669"/>
    <property type="project" value="TreeGrafter"/>
</dbReference>
<reference evidence="4" key="2">
    <citation type="submission" date="2022-10" db="EMBL/GenBank/DDBJ databases">
        <authorList>
            <consortium name="ENA_rothamsted_submissions"/>
            <consortium name="culmorum"/>
            <person name="King R."/>
        </authorList>
    </citation>
    <scope>NUCLEOTIDE SEQUENCE</scope>
</reference>
<dbReference type="Pfam" id="PF10545">
    <property type="entry name" value="MADF_DNA_bdg"/>
    <property type="match status" value="1"/>
</dbReference>
<proteinExistence type="predicted"/>
<dbReference type="GO" id="GO:0003677">
    <property type="term" value="F:DNA binding"/>
    <property type="evidence" value="ECO:0007669"/>
    <property type="project" value="InterPro"/>
</dbReference>
<feature type="domain" description="MADF" evidence="3">
    <location>
        <begin position="11"/>
        <end position="105"/>
    </location>
</feature>
<dbReference type="SMART" id="SM00595">
    <property type="entry name" value="MADF"/>
    <property type="match status" value="1"/>
</dbReference>
<reference evidence="4" key="1">
    <citation type="submission" date="2022-01" db="EMBL/GenBank/DDBJ databases">
        <authorList>
            <person name="King R."/>
        </authorList>
    </citation>
    <scope>NUCLEOTIDE SEQUENCE</scope>
</reference>
<dbReference type="AlphaFoldDB" id="A0A9N9SCW7"/>
<name>A0A9N9SCW7_PHACE</name>
<dbReference type="OrthoDB" id="8038273at2759"/>
<feature type="region of interest" description="Disordered" evidence="1">
    <location>
        <begin position="108"/>
        <end position="187"/>
    </location>
</feature>
<feature type="compositionally biased region" description="Basic and acidic residues" evidence="1">
    <location>
        <begin position="133"/>
        <end position="148"/>
    </location>
</feature>
<gene>
    <name evidence="4" type="ORF">PHAECO_LOCUS5897</name>
</gene>
<dbReference type="InterPro" id="IPR004210">
    <property type="entry name" value="BESS_motif"/>
</dbReference>
<dbReference type="PANTHER" id="PTHR12243:SF69">
    <property type="entry name" value="SI:CH73-59F11.3"/>
    <property type="match status" value="1"/>
</dbReference>
<evidence type="ECO:0000313" key="5">
    <source>
        <dbReference type="Proteomes" id="UP001153737"/>
    </source>
</evidence>
<evidence type="ECO:0000259" key="2">
    <source>
        <dbReference type="Pfam" id="PF02944"/>
    </source>
</evidence>
<dbReference type="GO" id="GO:0005634">
    <property type="term" value="C:nucleus"/>
    <property type="evidence" value="ECO:0007669"/>
    <property type="project" value="TreeGrafter"/>
</dbReference>
<feature type="compositionally biased region" description="Polar residues" evidence="1">
    <location>
        <begin position="263"/>
        <end position="287"/>
    </location>
</feature>
<organism evidence="4 5">
    <name type="scientific">Phaedon cochleariae</name>
    <name type="common">Mustard beetle</name>
    <dbReference type="NCBI Taxonomy" id="80249"/>
    <lineage>
        <taxon>Eukaryota</taxon>
        <taxon>Metazoa</taxon>
        <taxon>Ecdysozoa</taxon>
        <taxon>Arthropoda</taxon>
        <taxon>Hexapoda</taxon>
        <taxon>Insecta</taxon>
        <taxon>Pterygota</taxon>
        <taxon>Neoptera</taxon>
        <taxon>Endopterygota</taxon>
        <taxon>Coleoptera</taxon>
        <taxon>Polyphaga</taxon>
        <taxon>Cucujiformia</taxon>
        <taxon>Chrysomeloidea</taxon>
        <taxon>Chrysomelidae</taxon>
        <taxon>Chrysomelinae</taxon>
        <taxon>Chrysomelini</taxon>
        <taxon>Phaedon</taxon>
    </lineage>
</organism>
<feature type="compositionally biased region" description="Polar residues" evidence="1">
    <location>
        <begin position="108"/>
        <end position="120"/>
    </location>
</feature>
<dbReference type="PANTHER" id="PTHR12243">
    <property type="entry name" value="MADF DOMAIN TRANSCRIPTION FACTOR"/>
    <property type="match status" value="1"/>
</dbReference>
<dbReference type="EMBL" id="OU896723">
    <property type="protein sequence ID" value="CAG9818077.1"/>
    <property type="molecule type" value="Genomic_DNA"/>
</dbReference>
<feature type="compositionally biased region" description="Low complexity" evidence="1">
    <location>
        <begin position="244"/>
        <end position="258"/>
    </location>
</feature>
<evidence type="ECO:0000259" key="3">
    <source>
        <dbReference type="Pfam" id="PF10545"/>
    </source>
</evidence>
<feature type="compositionally biased region" description="Low complexity" evidence="1">
    <location>
        <begin position="320"/>
        <end position="330"/>
    </location>
</feature>
<protein>
    <recommendedName>
        <fullName evidence="6">MADF domain-containing protein</fullName>
    </recommendedName>
</protein>
<dbReference type="InterPro" id="IPR039353">
    <property type="entry name" value="TF_Adf1"/>
</dbReference>
<evidence type="ECO:0000256" key="1">
    <source>
        <dbReference type="SAM" id="MobiDB-lite"/>
    </source>
</evidence>
<keyword evidence="5" id="KW-1185">Reference proteome</keyword>
<dbReference type="GO" id="GO:0005667">
    <property type="term" value="C:transcription regulator complex"/>
    <property type="evidence" value="ECO:0007669"/>
    <property type="project" value="TreeGrafter"/>
</dbReference>
<evidence type="ECO:0008006" key="6">
    <source>
        <dbReference type="Google" id="ProtNLM"/>
    </source>
</evidence>
<feature type="region of interest" description="Disordered" evidence="1">
    <location>
        <begin position="311"/>
        <end position="340"/>
    </location>
</feature>
<accession>A0A9N9SCW7</accession>
<sequence>MTERELDIEFFIEEIKKYPEIWNVSDENYHDRTKKRAAWTNICCLFSDNFEQKDDKERNEICNKFIKKWRNIKDTYTKSLKKKTKSGQAADKTKKYIYARQLSFLGSSGATTETQSSLEGTNEDEDVAQPETQSEHTVDSEELERPKYDQGSSLKRKRNVESALIDFMTKPTPTPPPASKPDPDRSFFESVLPSISKFDEDQKIEFRCEVLKLIERMRNTQTIHPPTFPSHTYPIAPSNPYLSQSSFHSSNNLQSSKSYQFPPKSTSTNYSYNHASQPSSHFEQTPLSIRVSPPRPYSQITELRTVAASSSPDFPIINITSPTDSTSTSQDQDESLNLFS</sequence>
<feature type="domain" description="BESS" evidence="2">
    <location>
        <begin position="182"/>
        <end position="214"/>
    </location>
</feature>
<feature type="region of interest" description="Disordered" evidence="1">
    <location>
        <begin position="244"/>
        <end position="296"/>
    </location>
</feature>
<dbReference type="Pfam" id="PF02944">
    <property type="entry name" value="BESS"/>
    <property type="match status" value="1"/>
</dbReference>
<dbReference type="Proteomes" id="UP001153737">
    <property type="component" value="Chromosome 17"/>
</dbReference>
<evidence type="ECO:0000313" key="4">
    <source>
        <dbReference type="EMBL" id="CAG9818077.1"/>
    </source>
</evidence>
<dbReference type="InterPro" id="IPR006578">
    <property type="entry name" value="MADF-dom"/>
</dbReference>